<keyword evidence="4" id="KW-1185">Reference proteome</keyword>
<evidence type="ECO:0000256" key="1">
    <source>
        <dbReference type="SAM" id="MobiDB-lite"/>
    </source>
</evidence>
<protein>
    <recommendedName>
        <fullName evidence="2">Dynein heavy chain hydrolytic ATP-binding dynein motor region domain-containing protein</fullName>
    </recommendedName>
</protein>
<dbReference type="GO" id="GO:0005524">
    <property type="term" value="F:ATP binding"/>
    <property type="evidence" value="ECO:0007669"/>
    <property type="project" value="InterPro"/>
</dbReference>
<dbReference type="GO" id="GO:0051959">
    <property type="term" value="F:dynein light intermediate chain binding"/>
    <property type="evidence" value="ECO:0007669"/>
    <property type="project" value="InterPro"/>
</dbReference>
<evidence type="ECO:0000259" key="2">
    <source>
        <dbReference type="Pfam" id="PF12774"/>
    </source>
</evidence>
<evidence type="ECO:0000313" key="3">
    <source>
        <dbReference type="EMBL" id="CAH0382575.1"/>
    </source>
</evidence>
<dbReference type="Gene3D" id="1.20.58.1120">
    <property type="match status" value="1"/>
</dbReference>
<feature type="region of interest" description="Disordered" evidence="1">
    <location>
        <begin position="1"/>
        <end position="28"/>
    </location>
</feature>
<accession>A0A9P0A1W9</accession>
<dbReference type="InterPro" id="IPR026983">
    <property type="entry name" value="DHC"/>
</dbReference>
<name>A0A9P0A1W9_BEMTA</name>
<reference evidence="3" key="1">
    <citation type="submission" date="2021-12" db="EMBL/GenBank/DDBJ databases">
        <authorList>
            <person name="King R."/>
        </authorList>
    </citation>
    <scope>NUCLEOTIDE SEQUENCE</scope>
</reference>
<dbReference type="GO" id="GO:0007018">
    <property type="term" value="P:microtubule-based movement"/>
    <property type="evidence" value="ECO:0007669"/>
    <property type="project" value="InterPro"/>
</dbReference>
<dbReference type="Pfam" id="PF12774">
    <property type="entry name" value="AAA_6"/>
    <property type="match status" value="1"/>
</dbReference>
<dbReference type="GO" id="GO:0045505">
    <property type="term" value="F:dynein intermediate chain binding"/>
    <property type="evidence" value="ECO:0007669"/>
    <property type="project" value="InterPro"/>
</dbReference>
<feature type="domain" description="Dynein heavy chain hydrolytic ATP-binding dynein motor region" evidence="2">
    <location>
        <begin position="97"/>
        <end position="135"/>
    </location>
</feature>
<dbReference type="PANTHER" id="PTHR22878:SF68">
    <property type="entry name" value="DYNEIN HEAVY CHAIN 6, AXONEMAL-LIKE"/>
    <property type="match status" value="1"/>
</dbReference>
<dbReference type="InterPro" id="IPR035699">
    <property type="entry name" value="AAA_6"/>
</dbReference>
<dbReference type="GO" id="GO:0030286">
    <property type="term" value="C:dynein complex"/>
    <property type="evidence" value="ECO:0007669"/>
    <property type="project" value="InterPro"/>
</dbReference>
<dbReference type="Proteomes" id="UP001152759">
    <property type="component" value="Chromosome 1"/>
</dbReference>
<sequence>MNFPSPSAPQGSQPPTSESGDLTGDPQTDQPDKKAFFLQLAALSALIITMEYSLDVVTELLKKRICSNQDPEWLSQLHYYWKDEDLEIRMMNLKLNYCHEYLGSSDRLVITPLTQRCYRSLFNALTFHLDTIINGKPDHHLFPFLKSELGGVNFESVEEVKQAVHSFIRGQLKDFHARGIQKLFS</sequence>
<dbReference type="PANTHER" id="PTHR22878">
    <property type="entry name" value="DYNEIN HEAVY CHAIN 6, AXONEMAL-LIKE-RELATED"/>
    <property type="match status" value="1"/>
</dbReference>
<gene>
    <name evidence="3" type="ORF">BEMITA_LOCUS2102</name>
</gene>
<dbReference type="AlphaFoldDB" id="A0A9P0A1W9"/>
<proteinExistence type="predicted"/>
<dbReference type="EMBL" id="OU963862">
    <property type="protein sequence ID" value="CAH0382575.1"/>
    <property type="molecule type" value="Genomic_DNA"/>
</dbReference>
<organism evidence="3 4">
    <name type="scientific">Bemisia tabaci</name>
    <name type="common">Sweetpotato whitefly</name>
    <name type="synonym">Aleurodes tabaci</name>
    <dbReference type="NCBI Taxonomy" id="7038"/>
    <lineage>
        <taxon>Eukaryota</taxon>
        <taxon>Metazoa</taxon>
        <taxon>Ecdysozoa</taxon>
        <taxon>Arthropoda</taxon>
        <taxon>Hexapoda</taxon>
        <taxon>Insecta</taxon>
        <taxon>Pterygota</taxon>
        <taxon>Neoptera</taxon>
        <taxon>Paraneoptera</taxon>
        <taxon>Hemiptera</taxon>
        <taxon>Sternorrhyncha</taxon>
        <taxon>Aleyrodoidea</taxon>
        <taxon>Aleyrodidae</taxon>
        <taxon>Aleyrodinae</taxon>
        <taxon>Bemisia</taxon>
    </lineage>
</organism>
<evidence type="ECO:0000313" key="4">
    <source>
        <dbReference type="Proteomes" id="UP001152759"/>
    </source>
</evidence>
<feature type="compositionally biased region" description="Low complexity" evidence="1">
    <location>
        <begin position="1"/>
        <end position="17"/>
    </location>
</feature>